<dbReference type="GO" id="GO:0016651">
    <property type="term" value="F:oxidoreductase activity, acting on NAD(P)H"/>
    <property type="evidence" value="ECO:0007669"/>
    <property type="project" value="TreeGrafter"/>
</dbReference>
<dbReference type="Gene3D" id="3.90.180.10">
    <property type="entry name" value="Medium-chain alcohol dehydrogenases, catalytic domain"/>
    <property type="match status" value="1"/>
</dbReference>
<dbReference type="Gene3D" id="3.40.50.720">
    <property type="entry name" value="NAD(P)-binding Rossmann-like Domain"/>
    <property type="match status" value="1"/>
</dbReference>
<comment type="caution">
    <text evidence="4">The sequence shown here is derived from an EMBL/GenBank/DDBJ whole genome shotgun (WGS) entry which is preliminary data.</text>
</comment>
<name>A0A443IL86_9RHOB</name>
<evidence type="ECO:0000256" key="1">
    <source>
        <dbReference type="ARBA" id="ARBA00022857"/>
    </source>
</evidence>
<dbReference type="Pfam" id="PF08240">
    <property type="entry name" value="ADH_N"/>
    <property type="match status" value="1"/>
</dbReference>
<dbReference type="Pfam" id="PF13602">
    <property type="entry name" value="ADH_zinc_N_2"/>
    <property type="match status" value="1"/>
</dbReference>
<gene>
    <name evidence="4" type="ORF">D2T33_19490</name>
</gene>
<evidence type="ECO:0000256" key="2">
    <source>
        <dbReference type="ARBA" id="ARBA00023002"/>
    </source>
</evidence>
<dbReference type="RefSeq" id="WP_128270886.1">
    <property type="nucleotide sequence ID" value="NZ_SAUW01000034.1"/>
</dbReference>
<dbReference type="SUPFAM" id="SSF50129">
    <property type="entry name" value="GroES-like"/>
    <property type="match status" value="1"/>
</dbReference>
<keyword evidence="5" id="KW-1185">Reference proteome</keyword>
<sequence>MKAAVIREPGGPEVLHIEQVPVPQARPGHVLIQVAGFGLNRSEMFTRQGHSPSVSFPRVLGIELVGIIAEDPSGRLLPGQKVASVMGGLGRAFDGSYAEFCLVPADQVRTIETNLPWSTVAALPEMMQTAWGSLFSALDLQKGERLLIRGGTTSVGLAAAALASAHGALVTSTSRQPDHFQLMKAAGATDIILDDGRIADQLAKHERFDKALELVGTTTLQDSLNCMAIRGTVCMSGIVGNRWSLPEFAPMEVIPSKVRLTTYSGDVSDFMAMPFEEILQHVAAGTLPIKIGAVFGLDDITDAHRLMDSNKAGGKIVVLTELAEPSLQPGWRVMPQFGRLKSSCKGIATEVCFLSPRRGWLRSSFSPWSAVTNI</sequence>
<dbReference type="InterPro" id="IPR011032">
    <property type="entry name" value="GroES-like_sf"/>
</dbReference>
<dbReference type="SUPFAM" id="SSF51735">
    <property type="entry name" value="NAD(P)-binding Rossmann-fold domains"/>
    <property type="match status" value="1"/>
</dbReference>
<keyword evidence="1" id="KW-0521">NADP</keyword>
<dbReference type="AlphaFoldDB" id="A0A443IL86"/>
<evidence type="ECO:0000259" key="3">
    <source>
        <dbReference type="SMART" id="SM00829"/>
    </source>
</evidence>
<reference evidence="4 5" key="2">
    <citation type="submission" date="2019-01" db="EMBL/GenBank/DDBJ databases">
        <authorList>
            <person name="Li Y."/>
        </authorList>
    </citation>
    <scope>NUCLEOTIDE SEQUENCE [LARGE SCALE GENOMIC DNA]</scope>
    <source>
        <strain evidence="4 5">2D-5</strain>
    </source>
</reference>
<dbReference type="InterPro" id="IPR013154">
    <property type="entry name" value="ADH-like_N"/>
</dbReference>
<dbReference type="EMBL" id="SAUW01000034">
    <property type="protein sequence ID" value="RWR05768.1"/>
    <property type="molecule type" value="Genomic_DNA"/>
</dbReference>
<keyword evidence="2" id="KW-0560">Oxidoreductase</keyword>
<feature type="domain" description="Enoyl reductase (ER)" evidence="3">
    <location>
        <begin position="10"/>
        <end position="318"/>
    </location>
</feature>
<evidence type="ECO:0000313" key="4">
    <source>
        <dbReference type="EMBL" id="RWR05768.1"/>
    </source>
</evidence>
<dbReference type="PANTHER" id="PTHR48106:SF18">
    <property type="entry name" value="QUINONE OXIDOREDUCTASE PIG3"/>
    <property type="match status" value="1"/>
</dbReference>
<reference evidence="4 5" key="1">
    <citation type="submission" date="2019-01" db="EMBL/GenBank/DDBJ databases">
        <title>Sinorhodobacter populi sp. nov. isolated from the symptomatic bark tissue of Populus euramericana canker.</title>
        <authorList>
            <person name="Xu G."/>
        </authorList>
    </citation>
    <scope>NUCLEOTIDE SEQUENCE [LARGE SCALE GENOMIC DNA]</scope>
    <source>
        <strain evidence="4 5">2D-5</strain>
    </source>
</reference>
<proteinExistence type="predicted"/>
<organism evidence="4 5">
    <name type="scientific">Paenirhodobacter populi</name>
    <dbReference type="NCBI Taxonomy" id="2306993"/>
    <lineage>
        <taxon>Bacteria</taxon>
        <taxon>Pseudomonadati</taxon>
        <taxon>Pseudomonadota</taxon>
        <taxon>Alphaproteobacteria</taxon>
        <taxon>Rhodobacterales</taxon>
        <taxon>Rhodobacter group</taxon>
        <taxon>Paenirhodobacter</taxon>
    </lineage>
</organism>
<evidence type="ECO:0000313" key="5">
    <source>
        <dbReference type="Proteomes" id="UP000285710"/>
    </source>
</evidence>
<dbReference type="CDD" id="cd08243">
    <property type="entry name" value="quinone_oxidoreductase_like_1"/>
    <property type="match status" value="1"/>
</dbReference>
<dbReference type="PANTHER" id="PTHR48106">
    <property type="entry name" value="QUINONE OXIDOREDUCTASE PIG3-RELATED"/>
    <property type="match status" value="1"/>
</dbReference>
<accession>A0A443IL86</accession>
<dbReference type="Proteomes" id="UP000285710">
    <property type="component" value="Unassembled WGS sequence"/>
</dbReference>
<protein>
    <submittedName>
        <fullName evidence="4">NADPH:quinone reductase</fullName>
    </submittedName>
</protein>
<dbReference type="GO" id="GO:0070402">
    <property type="term" value="F:NADPH binding"/>
    <property type="evidence" value="ECO:0007669"/>
    <property type="project" value="TreeGrafter"/>
</dbReference>
<dbReference type="InterPro" id="IPR020843">
    <property type="entry name" value="ER"/>
</dbReference>
<dbReference type="SMART" id="SM00829">
    <property type="entry name" value="PKS_ER"/>
    <property type="match status" value="1"/>
</dbReference>
<dbReference type="InterPro" id="IPR036291">
    <property type="entry name" value="NAD(P)-bd_dom_sf"/>
</dbReference>